<sequence>MNPHLHNLTQLSQLQQVVAIGGGHGLGRLMSSLGFLKERLTGIVTTTDNGGSTGRIRLQHGGIAWGDLRNCINQIITEPSTASALFEYRFSGNGDLAGHNLGNLMLKALEDMKIRPLEGVNLIRTLLRVRCHLIPMSETPVHLGAKLHSGATVVGEVNIDKLTELPKRLFLIPQVSATPEAVSALQQAELILLGPGSFLTSIMPPLLLPEIAQALQSTAAKIIFIDNLGVEHSPAATLSLAQRIDWIEKTIGQKINGTSAVDGIITYPEAAYQDLLHKAIIAEKLNDDDIIYRHNRTLLCKSIDKLLAKLS</sequence>
<evidence type="ECO:0000313" key="4">
    <source>
        <dbReference type="EMBL" id="TNG93664.1"/>
    </source>
</evidence>
<comment type="caution">
    <text evidence="3">The sequence shown here is derived from an EMBL/GenBank/DDBJ whole genome shotgun (WGS) entry which is preliminary data.</text>
</comment>
<dbReference type="InterPro" id="IPR038136">
    <property type="entry name" value="CofD-like_dom_sf"/>
</dbReference>
<gene>
    <name evidence="4" type="primary">yvcK</name>
    <name evidence="3" type="ORF">EDC16_10726</name>
    <name evidence="4" type="ORF">FHQ21_00430</name>
</gene>
<dbReference type="SUPFAM" id="SSF142338">
    <property type="entry name" value="CofD-like"/>
    <property type="match status" value="1"/>
</dbReference>
<protein>
    <recommendedName>
        <fullName evidence="2">Putative gluconeogenesis factor</fullName>
    </recommendedName>
</protein>
<dbReference type="GO" id="GO:0008360">
    <property type="term" value="P:regulation of cell shape"/>
    <property type="evidence" value="ECO:0007669"/>
    <property type="project" value="UniProtKB-UniRule"/>
</dbReference>
<proteinExistence type="inferred from homology"/>
<dbReference type="EMBL" id="SMCP01000007">
    <property type="protein sequence ID" value="TCV85959.1"/>
    <property type="molecule type" value="Genomic_DNA"/>
</dbReference>
<dbReference type="AlphaFoldDB" id="A0A4V2W1Y1"/>
<comment type="subcellular location">
    <subcellularLocation>
        <location evidence="2">Cytoplasm</location>
    </subcellularLocation>
</comment>
<evidence type="ECO:0000313" key="5">
    <source>
        <dbReference type="Proteomes" id="UP000294619"/>
    </source>
</evidence>
<evidence type="ECO:0000256" key="2">
    <source>
        <dbReference type="HAMAP-Rule" id="MF_00973"/>
    </source>
</evidence>
<dbReference type="InterPro" id="IPR010119">
    <property type="entry name" value="Gluconeogen_factor"/>
</dbReference>
<dbReference type="CDD" id="cd07187">
    <property type="entry name" value="YvcK_like"/>
    <property type="match status" value="1"/>
</dbReference>
<dbReference type="PANTHER" id="PTHR30135:SF3">
    <property type="entry name" value="GLUCONEOGENESIS FACTOR-RELATED"/>
    <property type="match status" value="1"/>
</dbReference>
<dbReference type="GO" id="GO:0043743">
    <property type="term" value="F:LPPG:FO 2-phospho-L-lactate transferase activity"/>
    <property type="evidence" value="ECO:0007669"/>
    <property type="project" value="InterPro"/>
</dbReference>
<evidence type="ECO:0000256" key="1">
    <source>
        <dbReference type="ARBA" id="ARBA00022490"/>
    </source>
</evidence>
<organism evidence="3 5">
    <name type="scientific">Testudinibacter aquarius</name>
    <dbReference type="NCBI Taxonomy" id="1524974"/>
    <lineage>
        <taxon>Bacteria</taxon>
        <taxon>Pseudomonadati</taxon>
        <taxon>Pseudomonadota</taxon>
        <taxon>Gammaproteobacteria</taxon>
        <taxon>Pasteurellales</taxon>
        <taxon>Pasteurellaceae</taxon>
        <taxon>Testudinibacter</taxon>
    </lineage>
</organism>
<dbReference type="Proteomes" id="UP000305526">
    <property type="component" value="Unassembled WGS sequence"/>
</dbReference>
<comment type="function">
    <text evidence="2">Required for morphogenesis under gluconeogenic growth conditions.</text>
</comment>
<keyword evidence="6" id="KW-1185">Reference proteome</keyword>
<reference evidence="4 6" key="2">
    <citation type="submission" date="2019-05" db="EMBL/GenBank/DDBJ databases">
        <title>Pasteurellaceae isolates from reptiles.</title>
        <authorList>
            <person name="Bojesen A.M."/>
            <person name="Lund E."/>
        </authorList>
    </citation>
    <scope>NUCLEOTIDE SEQUENCE [LARGE SCALE GENOMIC DNA]</scope>
    <source>
        <strain evidence="4 6">ELNT2x</strain>
    </source>
</reference>
<name>A0A4V2W1Y1_9PAST</name>
<dbReference type="GO" id="GO:0005737">
    <property type="term" value="C:cytoplasm"/>
    <property type="evidence" value="ECO:0007669"/>
    <property type="project" value="UniProtKB-SubCell"/>
</dbReference>
<evidence type="ECO:0000313" key="3">
    <source>
        <dbReference type="EMBL" id="TCV85959.1"/>
    </source>
</evidence>
<reference evidence="3 5" key="1">
    <citation type="submission" date="2019-03" db="EMBL/GenBank/DDBJ databases">
        <title>Genomic Encyclopedia of Type Strains, Phase IV (KMG-IV): sequencing the most valuable type-strain genomes for metagenomic binning, comparative biology and taxonomic classification.</title>
        <authorList>
            <person name="Goeker M."/>
        </authorList>
    </citation>
    <scope>NUCLEOTIDE SEQUENCE [LARGE SCALE GENOMIC DNA]</scope>
    <source>
        <strain evidence="3 5">DSM 28140</strain>
    </source>
</reference>
<dbReference type="PANTHER" id="PTHR30135">
    <property type="entry name" value="UNCHARACTERIZED PROTEIN YVCK-RELATED"/>
    <property type="match status" value="1"/>
</dbReference>
<accession>A0A4V2W1Y1</accession>
<dbReference type="RefSeq" id="WP_132967342.1">
    <property type="nucleotide sequence ID" value="NZ_LEKL01000003.1"/>
</dbReference>
<dbReference type="EMBL" id="VDGV01000004">
    <property type="protein sequence ID" value="TNG93664.1"/>
    <property type="molecule type" value="Genomic_DNA"/>
</dbReference>
<dbReference type="Proteomes" id="UP000294619">
    <property type="component" value="Unassembled WGS sequence"/>
</dbReference>
<dbReference type="HAMAP" id="MF_00973">
    <property type="entry name" value="Gluconeogen_factor"/>
    <property type="match status" value="1"/>
</dbReference>
<keyword evidence="1 2" id="KW-0963">Cytoplasm</keyword>
<dbReference type="InterPro" id="IPR002882">
    <property type="entry name" value="CofD"/>
</dbReference>
<comment type="similarity">
    <text evidence="2">Belongs to the gluconeogenesis factor family.</text>
</comment>
<dbReference type="NCBIfam" id="TIGR01826">
    <property type="entry name" value="CofD_related"/>
    <property type="match status" value="1"/>
</dbReference>
<dbReference type="Pfam" id="PF01933">
    <property type="entry name" value="CofD"/>
    <property type="match status" value="1"/>
</dbReference>
<dbReference type="Gene3D" id="3.40.50.10680">
    <property type="entry name" value="CofD-like domains"/>
    <property type="match status" value="1"/>
</dbReference>
<evidence type="ECO:0000313" key="6">
    <source>
        <dbReference type="Proteomes" id="UP000305526"/>
    </source>
</evidence>